<protein>
    <submittedName>
        <fullName evidence="6">dTDP-4-amino-4,6-dideoxygalactose transaminase</fullName>
    </submittedName>
</protein>
<evidence type="ECO:0000256" key="4">
    <source>
        <dbReference type="PIRSR" id="PIRSR000390-2"/>
    </source>
</evidence>
<dbReference type="SUPFAM" id="SSF53383">
    <property type="entry name" value="PLP-dependent transferases"/>
    <property type="match status" value="1"/>
</dbReference>
<keyword evidence="1 4" id="KW-0663">Pyridoxal phosphate</keyword>
<dbReference type="Proteomes" id="UP000245466">
    <property type="component" value="Unassembled WGS sequence"/>
</dbReference>
<evidence type="ECO:0000256" key="2">
    <source>
        <dbReference type="ARBA" id="ARBA00037999"/>
    </source>
</evidence>
<comment type="similarity">
    <text evidence="2 5">Belongs to the DegT/DnrJ/EryC1 family.</text>
</comment>
<organism evidence="6 7">
    <name type="scientific">Pontibacter virosus</name>
    <dbReference type="NCBI Taxonomy" id="1765052"/>
    <lineage>
        <taxon>Bacteria</taxon>
        <taxon>Pseudomonadati</taxon>
        <taxon>Bacteroidota</taxon>
        <taxon>Cytophagia</taxon>
        <taxon>Cytophagales</taxon>
        <taxon>Hymenobacteraceae</taxon>
        <taxon>Pontibacter</taxon>
    </lineage>
</organism>
<dbReference type="InterPro" id="IPR000653">
    <property type="entry name" value="DegT/StrS_aminotransferase"/>
</dbReference>
<dbReference type="Pfam" id="PF01041">
    <property type="entry name" value="DegT_DnrJ_EryC1"/>
    <property type="match status" value="1"/>
</dbReference>
<dbReference type="PANTHER" id="PTHR30244">
    <property type="entry name" value="TRANSAMINASE"/>
    <property type="match status" value="1"/>
</dbReference>
<keyword evidence="7" id="KW-1185">Reference proteome</keyword>
<dbReference type="Gene3D" id="3.90.1150.10">
    <property type="entry name" value="Aspartate Aminotransferase, domain 1"/>
    <property type="match status" value="1"/>
</dbReference>
<gene>
    <name evidence="6" type="ORF">C8E01_11525</name>
</gene>
<comment type="caution">
    <text evidence="6">The sequence shown here is derived from an EMBL/GenBank/DDBJ whole genome shotgun (WGS) entry which is preliminary data.</text>
</comment>
<dbReference type="GO" id="GO:0008483">
    <property type="term" value="F:transaminase activity"/>
    <property type="evidence" value="ECO:0007669"/>
    <property type="project" value="TreeGrafter"/>
</dbReference>
<dbReference type="InterPro" id="IPR015422">
    <property type="entry name" value="PyrdxlP-dep_Trfase_small"/>
</dbReference>
<dbReference type="AlphaFoldDB" id="A0A2U1AQN8"/>
<dbReference type="InterPro" id="IPR015424">
    <property type="entry name" value="PyrdxlP-dep_Trfase"/>
</dbReference>
<dbReference type="RefSeq" id="WP_207774911.1">
    <property type="nucleotide sequence ID" value="NZ_QEKI01000015.1"/>
</dbReference>
<sequence>MQTIAIQEKIPCLDLRGQHQQIKSEIFTAFEKVYENTAFSGGPFVEEFEKHFAAFCQTKYAVGVNNGTSALHLAMLALGIGVGDEVIVPANTFIATAWGVSYTGATPVFVDCTPNTWQIDASKIEDKINSRTKAVVGVHLYGQPFDVEGVQSVCQKYGLYLLEDAAQAQGAQYKGAPVGGFGELACFSFYPGKNLGACGEAGGITTDNERYYKHLLSLRNHGSMVRYYHDMVGFNMRMGGLEGASLNVKLKYLPEWNKRRREIARRYQMGITNPHLQMQAQPDWADSIYHLFVVTTEDRGELIKYLNGHNIYPGLHYPVPCHLQKAYVDLGYKKGDCPHAEYLASHCLSLPMYAELTDEDVHQVIGVLNSYRNA</sequence>
<dbReference type="InterPro" id="IPR015421">
    <property type="entry name" value="PyrdxlP-dep_Trfase_major"/>
</dbReference>
<dbReference type="EMBL" id="QEKI01000015">
    <property type="protein sequence ID" value="PVY38688.1"/>
    <property type="molecule type" value="Genomic_DNA"/>
</dbReference>
<dbReference type="Gene3D" id="3.40.640.10">
    <property type="entry name" value="Type I PLP-dependent aspartate aminotransferase-like (Major domain)"/>
    <property type="match status" value="1"/>
</dbReference>
<proteinExistence type="inferred from homology"/>
<dbReference type="GO" id="GO:0030170">
    <property type="term" value="F:pyridoxal phosphate binding"/>
    <property type="evidence" value="ECO:0007669"/>
    <property type="project" value="TreeGrafter"/>
</dbReference>
<feature type="modified residue" description="N6-(pyridoxal phosphate)lysine" evidence="4">
    <location>
        <position position="193"/>
    </location>
</feature>
<dbReference type="CDD" id="cd00616">
    <property type="entry name" value="AHBA_syn"/>
    <property type="match status" value="1"/>
</dbReference>
<evidence type="ECO:0000313" key="6">
    <source>
        <dbReference type="EMBL" id="PVY38688.1"/>
    </source>
</evidence>
<feature type="active site" description="Proton acceptor" evidence="3">
    <location>
        <position position="193"/>
    </location>
</feature>
<dbReference type="PIRSF" id="PIRSF000390">
    <property type="entry name" value="PLP_StrS"/>
    <property type="match status" value="1"/>
</dbReference>
<evidence type="ECO:0000256" key="3">
    <source>
        <dbReference type="PIRSR" id="PIRSR000390-1"/>
    </source>
</evidence>
<evidence type="ECO:0000313" key="7">
    <source>
        <dbReference type="Proteomes" id="UP000245466"/>
    </source>
</evidence>
<accession>A0A2U1AQN8</accession>
<evidence type="ECO:0000256" key="5">
    <source>
        <dbReference type="RuleBase" id="RU004508"/>
    </source>
</evidence>
<dbReference type="GO" id="GO:0000271">
    <property type="term" value="P:polysaccharide biosynthetic process"/>
    <property type="evidence" value="ECO:0007669"/>
    <property type="project" value="TreeGrafter"/>
</dbReference>
<name>A0A2U1AQN8_9BACT</name>
<evidence type="ECO:0000256" key="1">
    <source>
        <dbReference type="ARBA" id="ARBA00022898"/>
    </source>
</evidence>
<dbReference type="PANTHER" id="PTHR30244:SF36">
    <property type="entry name" value="3-OXO-GLUCOSE-6-PHOSPHATE:GLUTAMATE AMINOTRANSFERASE"/>
    <property type="match status" value="1"/>
</dbReference>
<reference evidence="6 7" key="1">
    <citation type="submission" date="2018-04" db="EMBL/GenBank/DDBJ databases">
        <title>Genomic Encyclopedia of Type Strains, Phase IV (KMG-IV): sequencing the most valuable type-strain genomes for metagenomic binning, comparative biology and taxonomic classification.</title>
        <authorList>
            <person name="Goeker M."/>
        </authorList>
    </citation>
    <scope>NUCLEOTIDE SEQUENCE [LARGE SCALE GENOMIC DNA]</scope>
    <source>
        <strain evidence="6 7">DSM 100231</strain>
    </source>
</reference>